<organism evidence="3 4">
    <name type="scientific">Catenulispora subtropica</name>
    <dbReference type="NCBI Taxonomy" id="450798"/>
    <lineage>
        <taxon>Bacteria</taxon>
        <taxon>Bacillati</taxon>
        <taxon>Actinomycetota</taxon>
        <taxon>Actinomycetes</taxon>
        <taxon>Catenulisporales</taxon>
        <taxon>Catenulisporaceae</taxon>
        <taxon>Catenulispora</taxon>
    </lineage>
</organism>
<dbReference type="EMBL" id="BAAAQM010000006">
    <property type="protein sequence ID" value="GAA1960357.1"/>
    <property type="molecule type" value="Genomic_DNA"/>
</dbReference>
<dbReference type="Proteomes" id="UP001499854">
    <property type="component" value="Unassembled WGS sequence"/>
</dbReference>
<evidence type="ECO:0000313" key="4">
    <source>
        <dbReference type="Proteomes" id="UP001499854"/>
    </source>
</evidence>
<evidence type="ECO:0000259" key="2">
    <source>
        <dbReference type="Pfam" id="PF09851"/>
    </source>
</evidence>
<feature type="domain" description="SHOCT" evidence="2">
    <location>
        <begin position="73"/>
        <end position="100"/>
    </location>
</feature>
<gene>
    <name evidence="3" type="ORF">GCM10009838_15990</name>
</gene>
<reference evidence="3 4" key="1">
    <citation type="journal article" date="2019" name="Int. J. Syst. Evol. Microbiol.">
        <title>The Global Catalogue of Microorganisms (GCM) 10K type strain sequencing project: providing services to taxonomists for standard genome sequencing and annotation.</title>
        <authorList>
            <consortium name="The Broad Institute Genomics Platform"/>
            <consortium name="The Broad Institute Genome Sequencing Center for Infectious Disease"/>
            <person name="Wu L."/>
            <person name="Ma J."/>
        </authorList>
    </citation>
    <scope>NUCLEOTIDE SEQUENCE [LARGE SCALE GENOMIC DNA]</scope>
    <source>
        <strain evidence="3 4">JCM 16013</strain>
    </source>
</reference>
<dbReference type="InterPro" id="IPR018649">
    <property type="entry name" value="SHOCT"/>
</dbReference>
<evidence type="ECO:0000256" key="1">
    <source>
        <dbReference type="SAM" id="MobiDB-lite"/>
    </source>
</evidence>
<name>A0ABN2QY88_9ACTN</name>
<accession>A0ABN2QY88</accession>
<sequence length="102" mass="10608">MVIGRARVRRGPGLVGAAARTAVVAGTATAVSGRVRRRQDERSAQAEQEAAYEQQQQAAPPAAPEASGSDNIAELERLAALKQQGVLTDEEFAAAKAKVLGL</sequence>
<protein>
    <recommendedName>
        <fullName evidence="2">SHOCT domain-containing protein</fullName>
    </recommendedName>
</protein>
<dbReference type="RefSeq" id="WP_344656290.1">
    <property type="nucleotide sequence ID" value="NZ_BAAAQM010000006.1"/>
</dbReference>
<comment type="caution">
    <text evidence="3">The sequence shown here is derived from an EMBL/GenBank/DDBJ whole genome shotgun (WGS) entry which is preliminary data.</text>
</comment>
<feature type="region of interest" description="Disordered" evidence="1">
    <location>
        <begin position="30"/>
        <end position="71"/>
    </location>
</feature>
<keyword evidence="4" id="KW-1185">Reference proteome</keyword>
<feature type="compositionally biased region" description="Low complexity" evidence="1">
    <location>
        <begin position="45"/>
        <end position="66"/>
    </location>
</feature>
<dbReference type="Pfam" id="PF09851">
    <property type="entry name" value="SHOCT"/>
    <property type="match status" value="1"/>
</dbReference>
<proteinExistence type="predicted"/>
<evidence type="ECO:0000313" key="3">
    <source>
        <dbReference type="EMBL" id="GAA1960357.1"/>
    </source>
</evidence>